<sequence>MNIKHDDTIIHHEYPPQLPSEVVQPPAAPVKRSSHTSKKLETSAGSPKQEKRHFAFGHENKFSSKRLIRAEVSQGSALSPLLYSSYTNEIPRSQTGVQLALFAVSAATYEAPPPHHFIRRLRNVLTDLLDDFTEEVERFIKINNMSIIVKNVKNNYQNLFISLILSGHQPVRFSRFPAFSTEGLVHTDALT</sequence>
<evidence type="ECO:0000313" key="2">
    <source>
        <dbReference type="EMBL" id="GBP52464.1"/>
    </source>
</evidence>
<feature type="region of interest" description="Disordered" evidence="1">
    <location>
        <begin position="1"/>
        <end position="53"/>
    </location>
</feature>
<gene>
    <name evidence="2" type="ORF">EVAR_39924_1</name>
</gene>
<proteinExistence type="predicted"/>
<comment type="caution">
    <text evidence="2">The sequence shown here is derived from an EMBL/GenBank/DDBJ whole genome shotgun (WGS) entry which is preliminary data.</text>
</comment>
<dbReference type="EMBL" id="BGZK01000603">
    <property type="protein sequence ID" value="GBP52464.1"/>
    <property type="molecule type" value="Genomic_DNA"/>
</dbReference>
<dbReference type="Proteomes" id="UP000299102">
    <property type="component" value="Unassembled WGS sequence"/>
</dbReference>
<evidence type="ECO:0000313" key="3">
    <source>
        <dbReference type="Proteomes" id="UP000299102"/>
    </source>
</evidence>
<feature type="compositionally biased region" description="Basic and acidic residues" evidence="1">
    <location>
        <begin position="1"/>
        <end position="14"/>
    </location>
</feature>
<name>A0A4C1WQS2_EUMVA</name>
<reference evidence="2 3" key="1">
    <citation type="journal article" date="2019" name="Commun. Biol.">
        <title>The bagworm genome reveals a unique fibroin gene that provides high tensile strength.</title>
        <authorList>
            <person name="Kono N."/>
            <person name="Nakamura H."/>
            <person name="Ohtoshi R."/>
            <person name="Tomita M."/>
            <person name="Numata K."/>
            <person name="Arakawa K."/>
        </authorList>
    </citation>
    <scope>NUCLEOTIDE SEQUENCE [LARGE SCALE GENOMIC DNA]</scope>
</reference>
<keyword evidence="3" id="KW-1185">Reference proteome</keyword>
<protein>
    <submittedName>
        <fullName evidence="2">Uncharacterized protein</fullName>
    </submittedName>
</protein>
<dbReference type="OrthoDB" id="416454at2759"/>
<evidence type="ECO:0000256" key="1">
    <source>
        <dbReference type="SAM" id="MobiDB-lite"/>
    </source>
</evidence>
<accession>A0A4C1WQS2</accession>
<organism evidence="2 3">
    <name type="scientific">Eumeta variegata</name>
    <name type="common">Bagworm moth</name>
    <name type="synonym">Eumeta japonica</name>
    <dbReference type="NCBI Taxonomy" id="151549"/>
    <lineage>
        <taxon>Eukaryota</taxon>
        <taxon>Metazoa</taxon>
        <taxon>Ecdysozoa</taxon>
        <taxon>Arthropoda</taxon>
        <taxon>Hexapoda</taxon>
        <taxon>Insecta</taxon>
        <taxon>Pterygota</taxon>
        <taxon>Neoptera</taxon>
        <taxon>Endopterygota</taxon>
        <taxon>Lepidoptera</taxon>
        <taxon>Glossata</taxon>
        <taxon>Ditrysia</taxon>
        <taxon>Tineoidea</taxon>
        <taxon>Psychidae</taxon>
        <taxon>Oiketicinae</taxon>
        <taxon>Eumeta</taxon>
    </lineage>
</organism>
<dbReference type="AlphaFoldDB" id="A0A4C1WQS2"/>